<dbReference type="EMBL" id="KZ678393">
    <property type="protein sequence ID" value="PSR97191.1"/>
    <property type="molecule type" value="Genomic_DNA"/>
</dbReference>
<protein>
    <recommendedName>
        <fullName evidence="7">Rhodopsin domain-containing protein</fullName>
    </recommendedName>
</protein>
<feature type="transmembrane region" description="Helical" evidence="6">
    <location>
        <begin position="81"/>
        <end position="104"/>
    </location>
</feature>
<feature type="transmembrane region" description="Helical" evidence="6">
    <location>
        <begin position="116"/>
        <end position="140"/>
    </location>
</feature>
<gene>
    <name evidence="8" type="ORF">BD289DRAFT_111731</name>
</gene>
<feature type="transmembrane region" description="Helical" evidence="6">
    <location>
        <begin position="160"/>
        <end position="181"/>
    </location>
</feature>
<comment type="similarity">
    <text evidence="5">Belongs to the SAT4 family.</text>
</comment>
<dbReference type="GO" id="GO:0016020">
    <property type="term" value="C:membrane"/>
    <property type="evidence" value="ECO:0007669"/>
    <property type="project" value="UniProtKB-SubCell"/>
</dbReference>
<sequence>MLLGVSREVLSCLSILIQCSSPLGESLLSDPSFFPPFSTARYRPETSLFGTMSTPDLAHTPAAPPPAGQTSNFVDPPSQQAAMIGVSATMTLLTLVFLSVRFYTSLRITRRPGIEDWLCLAAAVLVFGYTGVILDLSYVSRHMWDVPEIWFTENYWKIRFGGNTLQALAYFTSRMPILLLYIRLFGTTLRFRIACYIAIGFAVGTYITSIPLISYFCTPRTTGGDWNSLEVFAECKKLLDWAMVQGSCDIALNVYIFFLPIPTILGLHMDRKKRLGVLAIFMTGLVAILCSALGLYYRYKLSFTSDVNWNEGAFICMS</sequence>
<evidence type="ECO:0000256" key="5">
    <source>
        <dbReference type="ARBA" id="ARBA00038359"/>
    </source>
</evidence>
<keyword evidence="2 6" id="KW-0812">Transmembrane</keyword>
<dbReference type="AlphaFoldDB" id="A0A2T3AG53"/>
<name>A0A2T3AG53_9PEZI</name>
<evidence type="ECO:0000256" key="3">
    <source>
        <dbReference type="ARBA" id="ARBA00022989"/>
    </source>
</evidence>
<dbReference type="PANTHER" id="PTHR33048">
    <property type="entry name" value="PTH11-LIKE INTEGRAL MEMBRANE PROTEIN (AFU_ORTHOLOGUE AFUA_5G11245)"/>
    <property type="match status" value="1"/>
</dbReference>
<keyword evidence="4 6" id="KW-0472">Membrane</keyword>
<feature type="transmembrane region" description="Helical" evidence="6">
    <location>
        <begin position="275"/>
        <end position="297"/>
    </location>
</feature>
<dbReference type="Pfam" id="PF20684">
    <property type="entry name" value="Fung_rhodopsin"/>
    <property type="match status" value="1"/>
</dbReference>
<keyword evidence="3 6" id="KW-1133">Transmembrane helix</keyword>
<evidence type="ECO:0000256" key="1">
    <source>
        <dbReference type="ARBA" id="ARBA00004141"/>
    </source>
</evidence>
<dbReference type="OrthoDB" id="5342292at2759"/>
<feature type="domain" description="Rhodopsin" evidence="7">
    <location>
        <begin position="100"/>
        <end position="312"/>
    </location>
</feature>
<evidence type="ECO:0000256" key="4">
    <source>
        <dbReference type="ARBA" id="ARBA00023136"/>
    </source>
</evidence>
<dbReference type="STRING" id="2025994.A0A2T3AG53"/>
<feature type="transmembrane region" description="Helical" evidence="6">
    <location>
        <begin position="250"/>
        <end position="268"/>
    </location>
</feature>
<comment type="subcellular location">
    <subcellularLocation>
        <location evidence="1">Membrane</location>
        <topology evidence="1">Multi-pass membrane protein</topology>
    </subcellularLocation>
</comment>
<dbReference type="InterPro" id="IPR052337">
    <property type="entry name" value="SAT4-like"/>
</dbReference>
<evidence type="ECO:0000313" key="9">
    <source>
        <dbReference type="Proteomes" id="UP000241462"/>
    </source>
</evidence>
<dbReference type="InParanoid" id="A0A2T3AG53"/>
<dbReference type="Proteomes" id="UP000241462">
    <property type="component" value="Unassembled WGS sequence"/>
</dbReference>
<evidence type="ECO:0000256" key="6">
    <source>
        <dbReference type="SAM" id="Phobius"/>
    </source>
</evidence>
<dbReference type="InterPro" id="IPR049326">
    <property type="entry name" value="Rhodopsin_dom_fungi"/>
</dbReference>
<dbReference type="PANTHER" id="PTHR33048:SF158">
    <property type="entry name" value="MEMBRANE PROTEIN PTH11-LIKE, PUTATIVE-RELATED"/>
    <property type="match status" value="1"/>
</dbReference>
<keyword evidence="9" id="KW-1185">Reference proteome</keyword>
<feature type="transmembrane region" description="Helical" evidence="6">
    <location>
        <begin position="193"/>
        <end position="216"/>
    </location>
</feature>
<reference evidence="8 9" key="1">
    <citation type="journal article" date="2018" name="Mycol. Prog.">
        <title>Coniella lustricola, a new species from submerged detritus.</title>
        <authorList>
            <person name="Raudabaugh D.B."/>
            <person name="Iturriaga T."/>
            <person name="Carver A."/>
            <person name="Mondo S."/>
            <person name="Pangilinan J."/>
            <person name="Lipzen A."/>
            <person name="He G."/>
            <person name="Amirebrahimi M."/>
            <person name="Grigoriev I.V."/>
            <person name="Miller A.N."/>
        </authorList>
    </citation>
    <scope>NUCLEOTIDE SEQUENCE [LARGE SCALE GENOMIC DNA]</scope>
    <source>
        <strain evidence="8 9">B22-T-1</strain>
    </source>
</reference>
<evidence type="ECO:0000256" key="2">
    <source>
        <dbReference type="ARBA" id="ARBA00022692"/>
    </source>
</evidence>
<evidence type="ECO:0000313" key="8">
    <source>
        <dbReference type="EMBL" id="PSR97191.1"/>
    </source>
</evidence>
<evidence type="ECO:0000259" key="7">
    <source>
        <dbReference type="Pfam" id="PF20684"/>
    </source>
</evidence>
<organism evidence="8 9">
    <name type="scientific">Coniella lustricola</name>
    <dbReference type="NCBI Taxonomy" id="2025994"/>
    <lineage>
        <taxon>Eukaryota</taxon>
        <taxon>Fungi</taxon>
        <taxon>Dikarya</taxon>
        <taxon>Ascomycota</taxon>
        <taxon>Pezizomycotina</taxon>
        <taxon>Sordariomycetes</taxon>
        <taxon>Sordariomycetidae</taxon>
        <taxon>Diaporthales</taxon>
        <taxon>Schizoparmaceae</taxon>
        <taxon>Coniella</taxon>
    </lineage>
</organism>
<accession>A0A2T3AG53</accession>
<proteinExistence type="inferred from homology"/>